<evidence type="ECO:0000256" key="10">
    <source>
        <dbReference type="ARBA" id="ARBA00022840"/>
    </source>
</evidence>
<evidence type="ECO:0000256" key="18">
    <source>
        <dbReference type="SAM" id="Phobius"/>
    </source>
</evidence>
<evidence type="ECO:0000256" key="15">
    <source>
        <dbReference type="ARBA" id="ARBA00048679"/>
    </source>
</evidence>
<keyword evidence="10 16" id="KW-0067">ATP-binding</keyword>
<dbReference type="FunFam" id="3.30.200.20:FF:000207">
    <property type="entry name" value="proline-rich receptor-like protein kinase PERK1"/>
    <property type="match status" value="1"/>
</dbReference>
<evidence type="ECO:0000256" key="6">
    <source>
        <dbReference type="ARBA" id="ARBA00022679"/>
    </source>
</evidence>
<dbReference type="GO" id="GO:0005524">
    <property type="term" value="F:ATP binding"/>
    <property type="evidence" value="ECO:0007669"/>
    <property type="project" value="UniProtKB-UniRule"/>
</dbReference>
<keyword evidence="9" id="KW-0418">Kinase</keyword>
<dbReference type="PROSITE" id="PS00107">
    <property type="entry name" value="PROTEIN_KINASE_ATP"/>
    <property type="match status" value="1"/>
</dbReference>
<comment type="catalytic activity">
    <reaction evidence="14">
        <text>L-threonyl-[protein] + ATP = O-phospho-L-threonyl-[protein] + ADP + H(+)</text>
        <dbReference type="Rhea" id="RHEA:46608"/>
        <dbReference type="Rhea" id="RHEA-COMP:11060"/>
        <dbReference type="Rhea" id="RHEA-COMP:11605"/>
        <dbReference type="ChEBI" id="CHEBI:15378"/>
        <dbReference type="ChEBI" id="CHEBI:30013"/>
        <dbReference type="ChEBI" id="CHEBI:30616"/>
        <dbReference type="ChEBI" id="CHEBI:61977"/>
        <dbReference type="ChEBI" id="CHEBI:456216"/>
        <dbReference type="EC" id="2.7.11.1"/>
    </reaction>
</comment>
<feature type="compositionally biased region" description="Pro residues" evidence="17">
    <location>
        <begin position="196"/>
        <end position="206"/>
    </location>
</feature>
<evidence type="ECO:0000256" key="4">
    <source>
        <dbReference type="ARBA" id="ARBA00022527"/>
    </source>
</evidence>
<keyword evidence="13" id="KW-0325">Glycoprotein</keyword>
<keyword evidence="8 16" id="KW-0547">Nucleotide-binding</keyword>
<sequence length="680" mass="71893">MSSPTPKASPAPTSPPSTNTTSPPPATTSAPPPATPSAPPPSTNTTTSPPPPTPVTPSSPPPTPVTPSSPPPTPVTPSSPPPTSTNPTSPPPSSSTPSTPTPTTPSTPTPTTPSSSSPPPPSTQSSPTPPSSSNNSPPSTRSASPPPPSSNTSSSTISTGVVVGIAIGGVVILVVLSLLCICCKKKRKRRDDEDYYPPPPPPPGPKGGPYGGPQQHWQYNAPPPSDHVGGVMPKPSPPPAVASRPPYSPVNAPTSPKPPPPPLPQYLSSSGGSNYSGSENPQPPPHPGVVLGFSKSTFTYEELAMATDGFSDANLLGQGGFGYVHRGLLPNGKEVAVKQLKAGSGQGEREFQAEVEIISRVHHKHLVSLVGYCIAGAQRLLVYEFVPNNTLEFHLHGKGRPTMDWPTRLKIALGASKGLAYLHEDCHPKIIHRDIKASNILLDFKFEAKVADFGLAKIASDANTHVSTRVMGTFGYLAPEYASSGKLTDKSDVFSFGVMLLELITGRRPVDTTHTFMEDSLVDWARPLLSRALEDRNFDDLADPKLKNDYDPNEMARMVACAAASVRHSGRRRPRMSQIVRALEGEASLTDLNEGIRPGHSTQYSSYGSSDYDTSQYNEDMKKFRKMALGTQEYGASSEYSGRTSEYGLYPSGSSSEGQNTREMEMGKMKKSSLGFSGGS</sequence>
<dbReference type="EMBL" id="JAXUIC010000002">
    <property type="protein sequence ID" value="KAK4604177.1"/>
    <property type="molecule type" value="Genomic_DNA"/>
</dbReference>
<dbReference type="GO" id="GO:0004674">
    <property type="term" value="F:protein serine/threonine kinase activity"/>
    <property type="evidence" value="ECO:0007669"/>
    <property type="project" value="UniProtKB-KW"/>
</dbReference>
<feature type="compositionally biased region" description="Pro residues" evidence="17">
    <location>
        <begin position="22"/>
        <end position="130"/>
    </location>
</feature>
<feature type="region of interest" description="Disordered" evidence="17">
    <location>
        <begin position="592"/>
        <end position="611"/>
    </location>
</feature>
<dbReference type="EC" id="2.7.11.1" evidence="2"/>
<feature type="transmembrane region" description="Helical" evidence="18">
    <location>
        <begin position="157"/>
        <end position="181"/>
    </location>
</feature>
<dbReference type="PANTHER" id="PTHR47982:SF35">
    <property type="entry name" value="PROLINE-RICH RECEPTOR-LIKE PROTEIN KINASE PERK1-RELATED"/>
    <property type="match status" value="1"/>
</dbReference>
<feature type="compositionally biased region" description="Low complexity" evidence="17">
    <location>
        <begin position="241"/>
        <end position="254"/>
    </location>
</feature>
<dbReference type="InterPro" id="IPR008271">
    <property type="entry name" value="Ser/Thr_kinase_AS"/>
</dbReference>
<feature type="region of interest" description="Disordered" evidence="17">
    <location>
        <begin position="633"/>
        <end position="680"/>
    </location>
</feature>
<feature type="compositionally biased region" description="Low complexity" evidence="17">
    <location>
        <begin position="131"/>
        <end position="143"/>
    </location>
</feature>
<name>A0AAN7G079_QUERU</name>
<gene>
    <name evidence="20" type="ORF">RGQ29_012613</name>
</gene>
<keyword evidence="12 18" id="KW-0472">Membrane</keyword>
<feature type="domain" description="Protein kinase" evidence="19">
    <location>
        <begin position="310"/>
        <end position="589"/>
    </location>
</feature>
<dbReference type="InterPro" id="IPR001245">
    <property type="entry name" value="Ser-Thr/Tyr_kinase_cat_dom"/>
</dbReference>
<dbReference type="Gene3D" id="3.30.200.20">
    <property type="entry name" value="Phosphorylase Kinase, domain 1"/>
    <property type="match status" value="1"/>
</dbReference>
<feature type="compositionally biased region" description="Pro residues" evidence="17">
    <location>
        <begin position="255"/>
        <end position="264"/>
    </location>
</feature>
<feature type="region of interest" description="Disordered" evidence="17">
    <location>
        <begin position="1"/>
        <end position="156"/>
    </location>
</feature>
<dbReference type="InterPro" id="IPR047117">
    <property type="entry name" value="PERK1-13-like"/>
</dbReference>
<evidence type="ECO:0000256" key="9">
    <source>
        <dbReference type="ARBA" id="ARBA00022777"/>
    </source>
</evidence>
<evidence type="ECO:0000256" key="8">
    <source>
        <dbReference type="ARBA" id="ARBA00022741"/>
    </source>
</evidence>
<keyword evidence="4" id="KW-0723">Serine/threonine-protein kinase</keyword>
<dbReference type="PANTHER" id="PTHR47982">
    <property type="entry name" value="PROLINE-RICH RECEPTOR-LIKE PROTEIN KINASE PERK4"/>
    <property type="match status" value="1"/>
</dbReference>
<dbReference type="PROSITE" id="PS50011">
    <property type="entry name" value="PROTEIN_KINASE_DOM"/>
    <property type="match status" value="1"/>
</dbReference>
<keyword evidence="3" id="KW-1003">Cell membrane</keyword>
<comment type="caution">
    <text evidence="20">The sequence shown here is derived from an EMBL/GenBank/DDBJ whole genome shotgun (WGS) entry which is preliminary data.</text>
</comment>
<feature type="compositionally biased region" description="Low complexity" evidence="17">
    <location>
        <begin position="601"/>
        <end position="611"/>
    </location>
</feature>
<keyword evidence="6" id="KW-0808">Transferase</keyword>
<dbReference type="InterPro" id="IPR011009">
    <property type="entry name" value="Kinase-like_dom_sf"/>
</dbReference>
<dbReference type="CDD" id="cd14066">
    <property type="entry name" value="STKc_IRAK"/>
    <property type="match status" value="1"/>
</dbReference>
<protein>
    <recommendedName>
        <fullName evidence="2">non-specific serine/threonine protein kinase</fullName>
        <ecNumber evidence="2">2.7.11.1</ecNumber>
    </recommendedName>
</protein>
<dbReference type="GO" id="GO:0005886">
    <property type="term" value="C:plasma membrane"/>
    <property type="evidence" value="ECO:0007669"/>
    <property type="project" value="UniProtKB-SubCell"/>
</dbReference>
<evidence type="ECO:0000313" key="21">
    <source>
        <dbReference type="Proteomes" id="UP001324115"/>
    </source>
</evidence>
<evidence type="ECO:0000256" key="17">
    <source>
        <dbReference type="SAM" id="MobiDB-lite"/>
    </source>
</evidence>
<evidence type="ECO:0000256" key="16">
    <source>
        <dbReference type="PROSITE-ProRule" id="PRU10141"/>
    </source>
</evidence>
<evidence type="ECO:0000256" key="11">
    <source>
        <dbReference type="ARBA" id="ARBA00022989"/>
    </source>
</evidence>
<dbReference type="FunFam" id="1.10.510.10:FF:000239">
    <property type="entry name" value="Proline-rich receptor-like protein kinase PERK1"/>
    <property type="match status" value="1"/>
</dbReference>
<feature type="compositionally biased region" description="Low complexity" evidence="17">
    <location>
        <begin position="265"/>
        <end position="278"/>
    </location>
</feature>
<dbReference type="InterPro" id="IPR017441">
    <property type="entry name" value="Protein_kinase_ATP_BS"/>
</dbReference>
<evidence type="ECO:0000256" key="14">
    <source>
        <dbReference type="ARBA" id="ARBA00047899"/>
    </source>
</evidence>
<dbReference type="SUPFAM" id="SSF56112">
    <property type="entry name" value="Protein kinase-like (PK-like)"/>
    <property type="match status" value="1"/>
</dbReference>
<comment type="catalytic activity">
    <reaction evidence="15">
        <text>L-seryl-[protein] + ATP = O-phospho-L-seryl-[protein] + ADP + H(+)</text>
        <dbReference type="Rhea" id="RHEA:17989"/>
        <dbReference type="Rhea" id="RHEA-COMP:9863"/>
        <dbReference type="Rhea" id="RHEA-COMP:11604"/>
        <dbReference type="ChEBI" id="CHEBI:15378"/>
        <dbReference type="ChEBI" id="CHEBI:29999"/>
        <dbReference type="ChEBI" id="CHEBI:30616"/>
        <dbReference type="ChEBI" id="CHEBI:83421"/>
        <dbReference type="ChEBI" id="CHEBI:456216"/>
        <dbReference type="EC" id="2.7.11.1"/>
    </reaction>
</comment>
<feature type="region of interest" description="Disordered" evidence="17">
    <location>
        <begin position="187"/>
        <end position="290"/>
    </location>
</feature>
<evidence type="ECO:0000259" key="19">
    <source>
        <dbReference type="PROSITE" id="PS50011"/>
    </source>
</evidence>
<feature type="compositionally biased region" description="Polar residues" evidence="17">
    <location>
        <begin position="634"/>
        <end position="644"/>
    </location>
</feature>
<keyword evidence="5" id="KW-0597">Phosphoprotein</keyword>
<evidence type="ECO:0000256" key="3">
    <source>
        <dbReference type="ARBA" id="ARBA00022475"/>
    </source>
</evidence>
<dbReference type="InterPro" id="IPR000719">
    <property type="entry name" value="Prot_kinase_dom"/>
</dbReference>
<evidence type="ECO:0000256" key="7">
    <source>
        <dbReference type="ARBA" id="ARBA00022692"/>
    </source>
</evidence>
<evidence type="ECO:0000256" key="12">
    <source>
        <dbReference type="ARBA" id="ARBA00023136"/>
    </source>
</evidence>
<evidence type="ECO:0000256" key="2">
    <source>
        <dbReference type="ARBA" id="ARBA00012513"/>
    </source>
</evidence>
<feature type="binding site" evidence="16">
    <location>
        <position position="338"/>
    </location>
    <ligand>
        <name>ATP</name>
        <dbReference type="ChEBI" id="CHEBI:30616"/>
    </ligand>
</feature>
<evidence type="ECO:0000256" key="13">
    <source>
        <dbReference type="ARBA" id="ARBA00023180"/>
    </source>
</evidence>
<keyword evidence="11 18" id="KW-1133">Transmembrane helix</keyword>
<dbReference type="SMART" id="SM00220">
    <property type="entry name" value="S_TKc"/>
    <property type="match status" value="1"/>
</dbReference>
<proteinExistence type="predicted"/>
<evidence type="ECO:0000256" key="5">
    <source>
        <dbReference type="ARBA" id="ARBA00022553"/>
    </source>
</evidence>
<dbReference type="Gene3D" id="1.10.510.10">
    <property type="entry name" value="Transferase(Phosphotransferase) domain 1"/>
    <property type="match status" value="1"/>
</dbReference>
<dbReference type="Proteomes" id="UP001324115">
    <property type="component" value="Unassembled WGS sequence"/>
</dbReference>
<comment type="subcellular location">
    <subcellularLocation>
        <location evidence="1">Cell membrane</location>
        <topology evidence="1">Single-pass membrane protein</topology>
    </subcellularLocation>
</comment>
<dbReference type="Pfam" id="PF07714">
    <property type="entry name" value="PK_Tyr_Ser-Thr"/>
    <property type="match status" value="1"/>
</dbReference>
<evidence type="ECO:0000313" key="20">
    <source>
        <dbReference type="EMBL" id="KAK4604177.1"/>
    </source>
</evidence>
<reference evidence="20 21" key="1">
    <citation type="journal article" date="2023" name="G3 (Bethesda)">
        <title>A haplotype-resolved chromosome-scale genome for Quercus rubra L. provides insights into the genetics of adaptive traits for red oak species.</title>
        <authorList>
            <person name="Kapoor B."/>
            <person name="Jenkins J."/>
            <person name="Schmutz J."/>
            <person name="Zhebentyayeva T."/>
            <person name="Kuelheim C."/>
            <person name="Coggeshall M."/>
            <person name="Heim C."/>
            <person name="Lasky J.R."/>
            <person name="Leites L."/>
            <person name="Islam-Faridi N."/>
            <person name="Romero-Severson J."/>
            <person name="DeLeo V.L."/>
            <person name="Lucas S.M."/>
            <person name="Lazic D."/>
            <person name="Gailing O."/>
            <person name="Carlson J."/>
            <person name="Staton M."/>
        </authorList>
    </citation>
    <scope>NUCLEOTIDE SEQUENCE [LARGE SCALE GENOMIC DNA]</scope>
    <source>
        <strain evidence="20">Pseudo-F2</strain>
    </source>
</reference>
<keyword evidence="21" id="KW-1185">Reference proteome</keyword>
<accession>A0AAN7G079</accession>
<organism evidence="20 21">
    <name type="scientific">Quercus rubra</name>
    <name type="common">Northern red oak</name>
    <name type="synonym">Quercus borealis</name>
    <dbReference type="NCBI Taxonomy" id="3512"/>
    <lineage>
        <taxon>Eukaryota</taxon>
        <taxon>Viridiplantae</taxon>
        <taxon>Streptophyta</taxon>
        <taxon>Embryophyta</taxon>
        <taxon>Tracheophyta</taxon>
        <taxon>Spermatophyta</taxon>
        <taxon>Magnoliopsida</taxon>
        <taxon>eudicotyledons</taxon>
        <taxon>Gunneridae</taxon>
        <taxon>Pentapetalae</taxon>
        <taxon>rosids</taxon>
        <taxon>fabids</taxon>
        <taxon>Fagales</taxon>
        <taxon>Fagaceae</taxon>
        <taxon>Quercus</taxon>
    </lineage>
</organism>
<dbReference type="AlphaFoldDB" id="A0AAN7G079"/>
<evidence type="ECO:0000256" key="1">
    <source>
        <dbReference type="ARBA" id="ARBA00004162"/>
    </source>
</evidence>
<keyword evidence="7 18" id="KW-0812">Transmembrane</keyword>
<dbReference type="PROSITE" id="PS00108">
    <property type="entry name" value="PROTEIN_KINASE_ST"/>
    <property type="match status" value="1"/>
</dbReference>